<evidence type="ECO:0008006" key="4">
    <source>
        <dbReference type="Google" id="ProtNLM"/>
    </source>
</evidence>
<feature type="region of interest" description="Disordered" evidence="1">
    <location>
        <begin position="1"/>
        <end position="45"/>
    </location>
</feature>
<evidence type="ECO:0000313" key="2">
    <source>
        <dbReference type="EMBL" id="GIG87016.1"/>
    </source>
</evidence>
<keyword evidence="3" id="KW-1185">Reference proteome</keyword>
<evidence type="ECO:0000313" key="3">
    <source>
        <dbReference type="Proteomes" id="UP000646749"/>
    </source>
</evidence>
<gene>
    <name evidence="2" type="ORF">Pen02_19520</name>
</gene>
<proteinExistence type="predicted"/>
<organism evidence="2 3">
    <name type="scientific">Plantactinospora endophytica</name>
    <dbReference type="NCBI Taxonomy" id="673535"/>
    <lineage>
        <taxon>Bacteria</taxon>
        <taxon>Bacillati</taxon>
        <taxon>Actinomycetota</taxon>
        <taxon>Actinomycetes</taxon>
        <taxon>Micromonosporales</taxon>
        <taxon>Micromonosporaceae</taxon>
        <taxon>Plantactinospora</taxon>
    </lineage>
</organism>
<accession>A0ABQ4DY58</accession>
<dbReference type="EMBL" id="BONW01000008">
    <property type="protein sequence ID" value="GIG87016.1"/>
    <property type="molecule type" value="Genomic_DNA"/>
</dbReference>
<sequence>MVRLVNAARPSRPLRTARSDPTRRNRPGGNLRRYRKGGHLLGTPGYQARRTRRIAGRRVARSGVVKS</sequence>
<evidence type="ECO:0000256" key="1">
    <source>
        <dbReference type="SAM" id="MobiDB-lite"/>
    </source>
</evidence>
<comment type="caution">
    <text evidence="2">The sequence shown here is derived from an EMBL/GenBank/DDBJ whole genome shotgun (WGS) entry which is preliminary data.</text>
</comment>
<name>A0ABQ4DY58_9ACTN</name>
<dbReference type="Proteomes" id="UP000646749">
    <property type="component" value="Unassembled WGS sequence"/>
</dbReference>
<protein>
    <recommendedName>
        <fullName evidence="4">50S ribosomal protein L34</fullName>
    </recommendedName>
</protein>
<reference evidence="2 3" key="1">
    <citation type="submission" date="2021-01" db="EMBL/GenBank/DDBJ databases">
        <title>Whole genome shotgun sequence of Plantactinospora endophytica NBRC 110450.</title>
        <authorList>
            <person name="Komaki H."/>
            <person name="Tamura T."/>
        </authorList>
    </citation>
    <scope>NUCLEOTIDE SEQUENCE [LARGE SCALE GENOMIC DNA]</scope>
    <source>
        <strain evidence="2 3">NBRC 110450</strain>
    </source>
</reference>